<dbReference type="SUPFAM" id="SSF48403">
    <property type="entry name" value="Ankyrin repeat"/>
    <property type="match status" value="1"/>
</dbReference>
<dbReference type="PANTHER" id="PTHR24177:SF365">
    <property type="entry name" value="ANKYRIN REPEAT-CONTAINING PROTEIN NPR4-LIKE ISOFORM X1"/>
    <property type="match status" value="1"/>
</dbReference>
<dbReference type="AlphaFoldDB" id="A0AAD5IG93"/>
<dbReference type="EMBL" id="JAJSOW010000106">
    <property type="protein sequence ID" value="KAI9162319.1"/>
    <property type="molecule type" value="Genomic_DNA"/>
</dbReference>
<protein>
    <recommendedName>
        <fullName evidence="3">PGG domain-containing protein</fullName>
    </recommendedName>
</protein>
<keyword evidence="2" id="KW-1133">Transmembrane helix</keyword>
<evidence type="ECO:0000256" key="2">
    <source>
        <dbReference type="SAM" id="Phobius"/>
    </source>
</evidence>
<feature type="transmembrane region" description="Helical" evidence="2">
    <location>
        <begin position="624"/>
        <end position="648"/>
    </location>
</feature>
<organism evidence="4 5">
    <name type="scientific">Acer negundo</name>
    <name type="common">Box elder</name>
    <dbReference type="NCBI Taxonomy" id="4023"/>
    <lineage>
        <taxon>Eukaryota</taxon>
        <taxon>Viridiplantae</taxon>
        <taxon>Streptophyta</taxon>
        <taxon>Embryophyta</taxon>
        <taxon>Tracheophyta</taxon>
        <taxon>Spermatophyta</taxon>
        <taxon>Magnoliopsida</taxon>
        <taxon>eudicotyledons</taxon>
        <taxon>Gunneridae</taxon>
        <taxon>Pentapetalae</taxon>
        <taxon>rosids</taxon>
        <taxon>malvids</taxon>
        <taxon>Sapindales</taxon>
        <taxon>Sapindaceae</taxon>
        <taxon>Hippocastanoideae</taxon>
        <taxon>Acereae</taxon>
        <taxon>Acer</taxon>
    </lineage>
</organism>
<accession>A0AAD5IG93</accession>
<reference evidence="4" key="2">
    <citation type="submission" date="2023-02" db="EMBL/GenBank/DDBJ databases">
        <authorList>
            <person name="Swenson N.G."/>
            <person name="Wegrzyn J.L."/>
            <person name="Mcevoy S.L."/>
        </authorList>
    </citation>
    <scope>NUCLEOTIDE SEQUENCE</scope>
    <source>
        <strain evidence="4">91603</strain>
        <tissue evidence="4">Leaf</tissue>
    </source>
</reference>
<feature type="domain" description="PGG" evidence="3">
    <location>
        <begin position="535"/>
        <end position="648"/>
    </location>
</feature>
<feature type="transmembrane region" description="Helical" evidence="2">
    <location>
        <begin position="545"/>
        <end position="564"/>
    </location>
</feature>
<comment type="caution">
    <text evidence="4">The sequence shown here is derived from an EMBL/GenBank/DDBJ whole genome shotgun (WGS) entry which is preliminary data.</text>
</comment>
<dbReference type="Gene3D" id="1.25.40.20">
    <property type="entry name" value="Ankyrin repeat-containing domain"/>
    <property type="match status" value="1"/>
</dbReference>
<feature type="transmembrane region" description="Helical" evidence="2">
    <location>
        <begin position="584"/>
        <end position="612"/>
    </location>
</feature>
<dbReference type="Proteomes" id="UP001064489">
    <property type="component" value="Chromosome 2"/>
</dbReference>
<gene>
    <name evidence="4" type="ORF">LWI28_026073</name>
</gene>
<evidence type="ECO:0000313" key="5">
    <source>
        <dbReference type="Proteomes" id="UP001064489"/>
    </source>
</evidence>
<evidence type="ECO:0000256" key="1">
    <source>
        <dbReference type="SAM" id="MobiDB-lite"/>
    </source>
</evidence>
<feature type="compositionally biased region" description="Polar residues" evidence="1">
    <location>
        <begin position="104"/>
        <end position="120"/>
    </location>
</feature>
<dbReference type="PANTHER" id="PTHR24177">
    <property type="entry name" value="CASKIN"/>
    <property type="match status" value="1"/>
</dbReference>
<sequence length="700" mass="78240">MIKVKNWKEDKEMTMVGFMIDGCGFDMVLGGEGDDNGNYKIEVVADKSSFIVSVEEDKSPVELQWLEKQLGLKMEDSHSCLNSFPDLEKDSNKTEKDGLKVSTGPGQLSINFGPNQGPSNKSEDKKVNPFVGSDIRSERPIYVGPGSEKQLDLQPSAQCQIIGEEMTGLQSIFVEECKNSKTRSGHGNEECLNYYRPLYNAAQRGDWEGAKSFFERDRNALTATITTIGAQTVLHVAAFCCQWGFLLMLLELVSSPESIEMRDEIGNTVLHCVVQGGSLKTVKALVQKNANLLQMVNNDGELPLFYSIYSENKELVWYLVLITKAESPSFPFFIPSLPNILRTLIQSGYHAPSIKIVRDAKMKHECAVELVNHVVNELSKLSFHQIDQFLQNPTPILGFAIVVGIEEIVWTLLRHFPDLIYFKLTLQRNILQAAIEYRQENIVNIIKEICPTTTKNLCTVNMESDTTLHLAGKLAPASKLFSISGAALQMQRELQWFKEVEKITFPFHRERRNMNKETAKDVFRSAHEKLALEGEKWMKDTANSCMLVSTLIATVLFAAAFTVPGGNVNDKGIPIFLRTNAFTIFAISDALGLFSSLTSLLMFLAILTARYAIEDFLESLPKKLIIGLGSLFVAIAAMIIAFGATLTIVLSERWLWVSLPITLVASFPVAIFVMLQLPLFIQMIQSTYGASIFRPWPSRV</sequence>
<evidence type="ECO:0000259" key="3">
    <source>
        <dbReference type="Pfam" id="PF13962"/>
    </source>
</evidence>
<feature type="compositionally biased region" description="Basic and acidic residues" evidence="1">
    <location>
        <begin position="86"/>
        <end position="99"/>
    </location>
</feature>
<dbReference type="Pfam" id="PF13962">
    <property type="entry name" value="PGG"/>
    <property type="match status" value="1"/>
</dbReference>
<dbReference type="GO" id="GO:0016020">
    <property type="term" value="C:membrane"/>
    <property type="evidence" value="ECO:0007669"/>
    <property type="project" value="TreeGrafter"/>
</dbReference>
<reference evidence="4" key="1">
    <citation type="journal article" date="2022" name="Plant J.">
        <title>Strategies of tolerance reflected in two North American maple genomes.</title>
        <authorList>
            <person name="McEvoy S.L."/>
            <person name="Sezen U.U."/>
            <person name="Trouern-Trend A."/>
            <person name="McMahon S.M."/>
            <person name="Schaberg P.G."/>
            <person name="Yang J."/>
            <person name="Wegrzyn J.L."/>
            <person name="Swenson N.G."/>
        </authorList>
    </citation>
    <scope>NUCLEOTIDE SEQUENCE</scope>
    <source>
        <strain evidence="4">91603</strain>
    </source>
</reference>
<keyword evidence="2" id="KW-0812">Transmembrane</keyword>
<dbReference type="InterPro" id="IPR002110">
    <property type="entry name" value="Ankyrin_rpt"/>
</dbReference>
<feature type="region of interest" description="Disordered" evidence="1">
    <location>
        <begin position="83"/>
        <end position="130"/>
    </location>
</feature>
<name>A0AAD5IG93_ACENE</name>
<dbReference type="InterPro" id="IPR026961">
    <property type="entry name" value="PGG_dom"/>
</dbReference>
<dbReference type="InterPro" id="IPR036770">
    <property type="entry name" value="Ankyrin_rpt-contain_sf"/>
</dbReference>
<dbReference type="SMART" id="SM00248">
    <property type="entry name" value="ANK"/>
    <property type="match status" value="4"/>
</dbReference>
<evidence type="ECO:0000313" key="4">
    <source>
        <dbReference type="EMBL" id="KAI9162319.1"/>
    </source>
</evidence>
<keyword evidence="2" id="KW-0472">Membrane</keyword>
<dbReference type="Pfam" id="PF12796">
    <property type="entry name" value="Ank_2"/>
    <property type="match status" value="1"/>
</dbReference>
<feature type="transmembrane region" description="Helical" evidence="2">
    <location>
        <begin position="654"/>
        <end position="675"/>
    </location>
</feature>
<proteinExistence type="predicted"/>
<keyword evidence="5" id="KW-1185">Reference proteome</keyword>